<reference evidence="4 5" key="1">
    <citation type="journal article" date="2017" name="Curr. Biol.">
        <title>Genome architecture and evolution of a unichromosomal asexual nematode.</title>
        <authorList>
            <person name="Fradin H."/>
            <person name="Zegar C."/>
            <person name="Gutwein M."/>
            <person name="Lucas J."/>
            <person name="Kovtun M."/>
            <person name="Corcoran D."/>
            <person name="Baugh L.R."/>
            <person name="Kiontke K."/>
            <person name="Gunsalus K."/>
            <person name="Fitch D.H."/>
            <person name="Piano F."/>
        </authorList>
    </citation>
    <scope>NUCLEOTIDE SEQUENCE [LARGE SCALE GENOMIC DNA]</scope>
    <source>
        <strain evidence="4">PF1309</strain>
    </source>
</reference>
<gene>
    <name evidence="4" type="ORF">WR25_00061</name>
</gene>
<proteinExistence type="predicted"/>
<keyword evidence="5" id="KW-1185">Reference proteome</keyword>
<keyword evidence="3" id="KW-0732">Signal</keyword>
<organism evidence="4 5">
    <name type="scientific">Diploscapter pachys</name>
    <dbReference type="NCBI Taxonomy" id="2018661"/>
    <lineage>
        <taxon>Eukaryota</taxon>
        <taxon>Metazoa</taxon>
        <taxon>Ecdysozoa</taxon>
        <taxon>Nematoda</taxon>
        <taxon>Chromadorea</taxon>
        <taxon>Rhabditida</taxon>
        <taxon>Rhabditina</taxon>
        <taxon>Rhabditomorpha</taxon>
        <taxon>Rhabditoidea</taxon>
        <taxon>Rhabditidae</taxon>
        <taxon>Diploscapter</taxon>
    </lineage>
</organism>
<feature type="compositionally biased region" description="Basic and acidic residues" evidence="1">
    <location>
        <begin position="22"/>
        <end position="35"/>
    </location>
</feature>
<keyword evidence="2" id="KW-0472">Membrane</keyword>
<feature type="transmembrane region" description="Helical" evidence="2">
    <location>
        <begin position="258"/>
        <end position="282"/>
    </location>
</feature>
<accession>A0A2A2KE67</accession>
<feature type="region of interest" description="Disordered" evidence="1">
    <location>
        <begin position="202"/>
        <end position="223"/>
    </location>
</feature>
<feature type="signal peptide" evidence="3">
    <location>
        <begin position="1"/>
        <end position="16"/>
    </location>
</feature>
<feature type="chain" id="PRO_5012177851" evidence="3">
    <location>
        <begin position="17"/>
        <end position="322"/>
    </location>
</feature>
<dbReference type="Proteomes" id="UP000218231">
    <property type="component" value="Unassembled WGS sequence"/>
</dbReference>
<keyword evidence="2" id="KW-1133">Transmembrane helix</keyword>
<feature type="region of interest" description="Disordered" evidence="1">
    <location>
        <begin position="22"/>
        <end position="48"/>
    </location>
</feature>
<evidence type="ECO:0000256" key="2">
    <source>
        <dbReference type="SAM" id="Phobius"/>
    </source>
</evidence>
<dbReference type="EMBL" id="LIAE01008837">
    <property type="protein sequence ID" value="PAV72241.1"/>
    <property type="molecule type" value="Genomic_DNA"/>
</dbReference>
<evidence type="ECO:0000313" key="5">
    <source>
        <dbReference type="Proteomes" id="UP000218231"/>
    </source>
</evidence>
<evidence type="ECO:0000256" key="3">
    <source>
        <dbReference type="SAM" id="SignalP"/>
    </source>
</evidence>
<keyword evidence="2" id="KW-0812">Transmembrane</keyword>
<evidence type="ECO:0000256" key="1">
    <source>
        <dbReference type="SAM" id="MobiDB-lite"/>
    </source>
</evidence>
<protein>
    <submittedName>
        <fullName evidence="4">Uncharacterized protein</fullName>
    </submittedName>
</protein>
<sequence>MKIQLLLSTLLCSIAAKEHRNYHEGTVSEKYESKSSEGSNSNSFSEETFFIPDEQLEQQGVPPPAPIYQKEIPPEPIEVQIAPDRDAPYQAYENPPPVVEAQPLTEPEILDEDGLTKEQAAERQQFLADVGQAYLQALMEYEYQELDNLEQEEKEKEKEEKGQSAPVYQQNQIFYVQSNQQNNVLYDVKVAAPQENKVLVANVPPPVDDKAPPRLAVDPPRQRPIGMQKDYEAVEMPSDMPKAAGVHSEPSVMTPPSFMAVVVDLTDVLIVLIAAVVLLWVLNKAYKYFMYPREVAKTQKVMANIAALDHSEAGSVHKVPLP</sequence>
<comment type="caution">
    <text evidence="4">The sequence shown here is derived from an EMBL/GenBank/DDBJ whole genome shotgun (WGS) entry which is preliminary data.</text>
</comment>
<feature type="compositionally biased region" description="Low complexity" evidence="1">
    <location>
        <begin position="36"/>
        <end position="47"/>
    </location>
</feature>
<dbReference type="AlphaFoldDB" id="A0A2A2KE67"/>
<name>A0A2A2KE67_9BILA</name>
<evidence type="ECO:0000313" key="4">
    <source>
        <dbReference type="EMBL" id="PAV72241.1"/>
    </source>
</evidence>